<dbReference type="AlphaFoldDB" id="A0A2M4C8B0"/>
<feature type="signal peptide" evidence="1">
    <location>
        <begin position="1"/>
        <end position="16"/>
    </location>
</feature>
<proteinExistence type="predicted"/>
<keyword evidence="1" id="KW-0732">Signal</keyword>
<evidence type="ECO:0000313" key="2">
    <source>
        <dbReference type="EMBL" id="MBW61208.1"/>
    </source>
</evidence>
<reference evidence="2" key="1">
    <citation type="submission" date="2018-01" db="EMBL/GenBank/DDBJ databases">
        <title>An insight into the sialome of Amazonian anophelines.</title>
        <authorList>
            <person name="Ribeiro J.M."/>
            <person name="Scarpassa V."/>
            <person name="Calvo E."/>
        </authorList>
    </citation>
    <scope>NUCLEOTIDE SEQUENCE</scope>
    <source>
        <tissue evidence="2">Salivary glands</tissue>
    </source>
</reference>
<evidence type="ECO:0000256" key="1">
    <source>
        <dbReference type="SAM" id="SignalP"/>
    </source>
</evidence>
<accession>A0A2M4C8B0</accession>
<name>A0A2M4C8B0_9DIPT</name>
<feature type="chain" id="PRO_5014617302" evidence="1">
    <location>
        <begin position="17"/>
        <end position="121"/>
    </location>
</feature>
<organism evidence="2">
    <name type="scientific">Anopheles marajoara</name>
    <dbReference type="NCBI Taxonomy" id="58244"/>
    <lineage>
        <taxon>Eukaryota</taxon>
        <taxon>Metazoa</taxon>
        <taxon>Ecdysozoa</taxon>
        <taxon>Arthropoda</taxon>
        <taxon>Hexapoda</taxon>
        <taxon>Insecta</taxon>
        <taxon>Pterygota</taxon>
        <taxon>Neoptera</taxon>
        <taxon>Endopterygota</taxon>
        <taxon>Diptera</taxon>
        <taxon>Nematocera</taxon>
        <taxon>Culicoidea</taxon>
        <taxon>Culicidae</taxon>
        <taxon>Anophelinae</taxon>
        <taxon>Anopheles</taxon>
    </lineage>
</organism>
<protein>
    <submittedName>
        <fullName evidence="2">Putative secreted protein</fullName>
    </submittedName>
</protein>
<dbReference type="EMBL" id="GGFJ01012067">
    <property type="protein sequence ID" value="MBW61208.1"/>
    <property type="molecule type" value="Transcribed_RNA"/>
</dbReference>
<sequence length="121" mass="13169">MVVCLSLSLLILSALGCYLQPCSVLTDFLLLRETTRVSLIHGRYSKDCVDRHRCTNYTSCFEPRGRTVTLSKPSIILSAYAIAIADTATMSLTNTRSKEAPHGTPVCVSNLLSVSCSPTLE</sequence>